<keyword evidence="5 9" id="KW-0472">Membrane</keyword>
<keyword evidence="9" id="KW-1003">Cell membrane</keyword>
<dbReference type="PROSITE" id="PS00237">
    <property type="entry name" value="G_PROTEIN_RECEP_F1_1"/>
    <property type="match status" value="1"/>
</dbReference>
<feature type="transmembrane region" description="Helical" evidence="9">
    <location>
        <begin position="32"/>
        <end position="58"/>
    </location>
</feature>
<dbReference type="Proteomes" id="UP001652622">
    <property type="component" value="Unplaced"/>
</dbReference>
<comment type="subcellular location">
    <subcellularLocation>
        <location evidence="9">Cell membrane</location>
        <topology evidence="9">Multi-pass membrane protein</topology>
    </subcellularLocation>
    <subcellularLocation>
        <location evidence="1">Membrane</location>
        <topology evidence="1">Multi-pass membrane protein</topology>
    </subcellularLocation>
</comment>
<dbReference type="InterPro" id="IPR000276">
    <property type="entry name" value="GPCR_Rhodpsn"/>
</dbReference>
<feature type="transmembrane region" description="Helical" evidence="9">
    <location>
        <begin position="279"/>
        <end position="299"/>
    </location>
</feature>
<feature type="domain" description="G-protein coupled receptors family 1 profile" evidence="10">
    <location>
        <begin position="48"/>
        <end position="297"/>
    </location>
</feature>
<evidence type="ECO:0000256" key="6">
    <source>
        <dbReference type="ARBA" id="ARBA00023170"/>
    </source>
</evidence>
<evidence type="ECO:0000256" key="4">
    <source>
        <dbReference type="ARBA" id="ARBA00023040"/>
    </source>
</evidence>
<sequence length="330" mass="37640">MNKETEKMGKWNQTTVTEFVLLGFTNHQKINAVLFVFFLAIYLVTLVGNIGIIILIWISSCLRSPMYFFLSNLAFLDFCYSSAITPKMLLNFVTGKKTISLAGCITQMYLFASFADAECLLLAVMAYDRYMAICNPLIYPALMTHRVCFGLVAGSYLIGSVTSLIHTYYTFRLSFCGSNVINHFFCDIPPLLALSCSNTHINEILLFALCGFIQMSTFLLIVISYTYIICTILRIHSAEGRQKAFSTCTSHLTAVTLYYGTLLFTYLRPSSSYILNTDKIVSVFYTVVFPMLNPLIYTLRNEEVKDTFNKLLQRKLIALRRIRRFFQCLN</sequence>
<keyword evidence="4 8" id="KW-0297">G-protein coupled receptor</keyword>
<evidence type="ECO:0000256" key="2">
    <source>
        <dbReference type="ARBA" id="ARBA00022692"/>
    </source>
</evidence>
<dbReference type="GO" id="GO:0005886">
    <property type="term" value="C:plasma membrane"/>
    <property type="evidence" value="ECO:0007669"/>
    <property type="project" value="UniProtKB-SubCell"/>
</dbReference>
<protein>
    <recommendedName>
        <fullName evidence="9">Olfactory receptor</fullName>
    </recommendedName>
</protein>
<evidence type="ECO:0000313" key="12">
    <source>
        <dbReference type="RefSeq" id="XP_034276264.1"/>
    </source>
</evidence>
<dbReference type="PROSITE" id="PS50262">
    <property type="entry name" value="G_PROTEIN_RECEP_F1_2"/>
    <property type="match status" value="1"/>
</dbReference>
<dbReference type="KEGG" id="pgut:117667158"/>
<evidence type="ECO:0000256" key="3">
    <source>
        <dbReference type="ARBA" id="ARBA00022989"/>
    </source>
</evidence>
<feature type="transmembrane region" description="Helical" evidence="9">
    <location>
        <begin position="105"/>
        <end position="127"/>
    </location>
</feature>
<dbReference type="SUPFAM" id="SSF81321">
    <property type="entry name" value="Family A G protein-coupled receptor-like"/>
    <property type="match status" value="1"/>
</dbReference>
<dbReference type="PANTHER" id="PTHR48018">
    <property type="entry name" value="OLFACTORY RECEPTOR"/>
    <property type="match status" value="1"/>
</dbReference>
<evidence type="ECO:0000256" key="8">
    <source>
        <dbReference type="RuleBase" id="RU000688"/>
    </source>
</evidence>
<keyword evidence="9" id="KW-0552">Olfaction</keyword>
<name>A0A6P9C1D5_PANGU</name>
<keyword evidence="7 8" id="KW-0807">Transducer</keyword>
<dbReference type="InterPro" id="IPR017452">
    <property type="entry name" value="GPCR_Rhodpsn_7TM"/>
</dbReference>
<dbReference type="GeneID" id="117667158"/>
<dbReference type="PRINTS" id="PR00245">
    <property type="entry name" value="OLFACTORYR"/>
</dbReference>
<evidence type="ECO:0000256" key="1">
    <source>
        <dbReference type="ARBA" id="ARBA00004141"/>
    </source>
</evidence>
<evidence type="ECO:0000256" key="9">
    <source>
        <dbReference type="RuleBase" id="RU363047"/>
    </source>
</evidence>
<accession>A0A6P9C1D5</accession>
<keyword evidence="6 8" id="KW-0675">Receptor</keyword>
<evidence type="ECO:0000259" key="10">
    <source>
        <dbReference type="PROSITE" id="PS50262"/>
    </source>
</evidence>
<dbReference type="GO" id="GO:0004930">
    <property type="term" value="F:G protein-coupled receptor activity"/>
    <property type="evidence" value="ECO:0007669"/>
    <property type="project" value="UniProtKB-KW"/>
</dbReference>
<dbReference type="GO" id="GO:0004984">
    <property type="term" value="F:olfactory receptor activity"/>
    <property type="evidence" value="ECO:0007669"/>
    <property type="project" value="InterPro"/>
</dbReference>
<gene>
    <name evidence="12" type="primary">LOC117667158</name>
</gene>
<comment type="similarity">
    <text evidence="8">Belongs to the G-protein coupled receptor 1 family.</text>
</comment>
<evidence type="ECO:0000256" key="7">
    <source>
        <dbReference type="ARBA" id="ARBA00023224"/>
    </source>
</evidence>
<reference evidence="12" key="1">
    <citation type="submission" date="2025-08" db="UniProtKB">
        <authorList>
            <consortium name="RefSeq"/>
        </authorList>
    </citation>
    <scope>IDENTIFICATION</scope>
    <source>
        <tissue evidence="12">Blood</tissue>
    </source>
</reference>
<dbReference type="InterPro" id="IPR000725">
    <property type="entry name" value="Olfact_rcpt"/>
</dbReference>
<keyword evidence="9" id="KW-0716">Sensory transduction</keyword>
<dbReference type="CDD" id="cd15230">
    <property type="entry name" value="7tmA_OR5-like"/>
    <property type="match status" value="1"/>
</dbReference>
<dbReference type="RefSeq" id="XP_034276264.1">
    <property type="nucleotide sequence ID" value="XM_034420373.1"/>
</dbReference>
<keyword evidence="11" id="KW-1185">Reference proteome</keyword>
<evidence type="ECO:0000313" key="11">
    <source>
        <dbReference type="Proteomes" id="UP001652622"/>
    </source>
</evidence>
<dbReference type="FunFam" id="1.20.1070.10:FF:000003">
    <property type="entry name" value="Olfactory receptor"/>
    <property type="match status" value="1"/>
</dbReference>
<dbReference type="Pfam" id="PF13853">
    <property type="entry name" value="7tm_4"/>
    <property type="match status" value="1"/>
</dbReference>
<dbReference type="InParanoid" id="A0A6P9C1D5"/>
<dbReference type="OMA" id="RVCTSMV"/>
<feature type="transmembrane region" description="Helical" evidence="9">
    <location>
        <begin position="245"/>
        <end position="267"/>
    </location>
</feature>
<organism evidence="11 12">
    <name type="scientific">Pantherophis guttatus</name>
    <name type="common">Corn snake</name>
    <name type="synonym">Elaphe guttata</name>
    <dbReference type="NCBI Taxonomy" id="94885"/>
    <lineage>
        <taxon>Eukaryota</taxon>
        <taxon>Metazoa</taxon>
        <taxon>Chordata</taxon>
        <taxon>Craniata</taxon>
        <taxon>Vertebrata</taxon>
        <taxon>Euteleostomi</taxon>
        <taxon>Lepidosauria</taxon>
        <taxon>Squamata</taxon>
        <taxon>Bifurcata</taxon>
        <taxon>Unidentata</taxon>
        <taxon>Episquamata</taxon>
        <taxon>Toxicofera</taxon>
        <taxon>Serpentes</taxon>
        <taxon>Colubroidea</taxon>
        <taxon>Colubridae</taxon>
        <taxon>Colubrinae</taxon>
        <taxon>Pantherophis</taxon>
    </lineage>
</organism>
<dbReference type="Gene3D" id="1.20.1070.10">
    <property type="entry name" value="Rhodopsin 7-helix transmembrane proteins"/>
    <property type="match status" value="1"/>
</dbReference>
<dbReference type="PRINTS" id="PR00237">
    <property type="entry name" value="GPCRRHODOPSN"/>
</dbReference>
<dbReference type="AlphaFoldDB" id="A0A6P9C1D5"/>
<evidence type="ECO:0000256" key="5">
    <source>
        <dbReference type="ARBA" id="ARBA00023136"/>
    </source>
</evidence>
<keyword evidence="3 9" id="KW-1133">Transmembrane helix</keyword>
<proteinExistence type="inferred from homology"/>
<feature type="transmembrane region" description="Helical" evidence="9">
    <location>
        <begin position="147"/>
        <end position="169"/>
    </location>
</feature>
<feature type="transmembrane region" description="Helical" evidence="9">
    <location>
        <begin position="204"/>
        <end position="233"/>
    </location>
</feature>
<keyword evidence="2 8" id="KW-0812">Transmembrane</keyword>